<accession>S6CM40</accession>
<evidence type="ECO:0000313" key="1">
    <source>
        <dbReference type="EMBL" id="CCC55435.1"/>
    </source>
</evidence>
<feature type="non-terminal residue" evidence="1">
    <location>
        <position position="42"/>
    </location>
</feature>
<dbReference type="AlphaFoldDB" id="S6CM40"/>
<feature type="non-terminal residue" evidence="1">
    <location>
        <position position="1"/>
    </location>
</feature>
<proteinExistence type="evidence at transcript level"/>
<organism evidence="1">
    <name type="scientific">Trichoderma harzianum</name>
    <name type="common">Hypocrea lixii</name>
    <dbReference type="NCBI Taxonomy" id="5544"/>
    <lineage>
        <taxon>Eukaryota</taxon>
        <taxon>Fungi</taxon>
        <taxon>Dikarya</taxon>
        <taxon>Ascomycota</taxon>
        <taxon>Pezizomycotina</taxon>
        <taxon>Sordariomycetes</taxon>
        <taxon>Hypocreomycetidae</taxon>
        <taxon>Hypocreales</taxon>
        <taxon>Hypocreaceae</taxon>
        <taxon>Trichoderma</taxon>
    </lineage>
</organism>
<protein>
    <submittedName>
        <fullName evidence="1">Putative polyketide synthase type I</fullName>
    </submittedName>
</protein>
<name>S6CM40_TRIHA</name>
<dbReference type="EMBL" id="HE574576">
    <property type="protein sequence ID" value="CCC55435.1"/>
    <property type="molecule type" value="mRNA"/>
</dbReference>
<sequence length="42" mass="4946">ECQQSMSAVESNVRYLRKIGFIRSSEDAFDNVQREGTIRRMH</sequence>
<reference evidence="1" key="1">
    <citation type="submission" date="2011-07" db="EMBL/GenBank/DDBJ databases">
        <title>Analysis of the pyrone synthesis in Trichoderma harzianum CECT 2413.</title>
        <authorList>
            <person name="Malmierca M.G."/>
            <person name="Cardoza R.E."/>
            <person name="Rubio M.B."/>
            <person name="Hermosa M.R."/>
            <person name="Monte E."/>
            <person name="Gutierrez S."/>
        </authorList>
    </citation>
    <scope>NUCLEOTIDE SEQUENCE</scope>
    <source>
        <strain evidence="1">CECT 2413</strain>
    </source>
</reference>
<gene>
    <name evidence="1" type="primary">pks1</name>
</gene>